<organism evidence="2 3">
    <name type="scientific">Exophiala bonariae</name>
    <dbReference type="NCBI Taxonomy" id="1690606"/>
    <lineage>
        <taxon>Eukaryota</taxon>
        <taxon>Fungi</taxon>
        <taxon>Dikarya</taxon>
        <taxon>Ascomycota</taxon>
        <taxon>Pezizomycotina</taxon>
        <taxon>Eurotiomycetes</taxon>
        <taxon>Chaetothyriomycetidae</taxon>
        <taxon>Chaetothyriales</taxon>
        <taxon>Herpotrichiellaceae</taxon>
        <taxon>Exophiala</taxon>
    </lineage>
</organism>
<evidence type="ECO:0000313" key="3">
    <source>
        <dbReference type="Proteomes" id="UP001358417"/>
    </source>
</evidence>
<keyword evidence="3" id="KW-1185">Reference proteome</keyword>
<feature type="compositionally biased region" description="Polar residues" evidence="1">
    <location>
        <begin position="98"/>
        <end position="121"/>
    </location>
</feature>
<name>A0AAV9N186_9EURO</name>
<dbReference type="RefSeq" id="XP_064702242.1">
    <property type="nucleotide sequence ID" value="XM_064850973.1"/>
</dbReference>
<comment type="caution">
    <text evidence="2">The sequence shown here is derived from an EMBL/GenBank/DDBJ whole genome shotgun (WGS) entry which is preliminary data.</text>
</comment>
<proteinExistence type="predicted"/>
<gene>
    <name evidence="2" type="ORF">LTR84_007420</name>
</gene>
<sequence>MQTHSYEYGASQTVTSRLRQGPTPEPTNQSSPEEPFKPGADVQLYSPSTLQLHSPPTLQVYSPPTLQYPRPQNPPSEPTNQSSPEEPFKPGADVQLYSPPTLQVYSPPTLQYPRPQNSPSEPSVRPYSVNDGGVNSKAKGFAATHNRPGQYCRSPSDPHPSSGSGASVLPTRPTMSSGDSYNFPNSYLTDTDQNQPDKASVRPKYPGAQPLSRGQYPKVEWKDPEPHFLAFDRHQSTNAPANTGSSEATYALASDPGGYILGSPALTREIKSQPPSSRDKFRDISGLTGHPAPKVDSSTPRSSSAPTLDTFQSFRVYKPPHASNVANDSAICTALLDSCSFGPDGNTVATYFLRDEFGLEMQEGEEITLRIVASEEGPVQKGFEYSERFTVKSRRHIPLLLGRAWIKGRWDDGTFFTLKTDSKKKCK</sequence>
<dbReference type="GeneID" id="89975586"/>
<evidence type="ECO:0000313" key="2">
    <source>
        <dbReference type="EMBL" id="KAK5046659.1"/>
    </source>
</evidence>
<reference evidence="2 3" key="1">
    <citation type="submission" date="2023-08" db="EMBL/GenBank/DDBJ databases">
        <title>Black Yeasts Isolated from many extreme environments.</title>
        <authorList>
            <person name="Coleine C."/>
            <person name="Stajich J.E."/>
            <person name="Selbmann L."/>
        </authorList>
    </citation>
    <scope>NUCLEOTIDE SEQUENCE [LARGE SCALE GENOMIC DNA]</scope>
    <source>
        <strain evidence="2 3">CCFEE 5792</strain>
    </source>
</reference>
<feature type="region of interest" description="Disordered" evidence="1">
    <location>
        <begin position="1"/>
        <end position="225"/>
    </location>
</feature>
<dbReference type="AlphaFoldDB" id="A0AAV9N186"/>
<feature type="region of interest" description="Disordered" evidence="1">
    <location>
        <begin position="268"/>
        <end position="306"/>
    </location>
</feature>
<evidence type="ECO:0000256" key="1">
    <source>
        <dbReference type="SAM" id="MobiDB-lite"/>
    </source>
</evidence>
<dbReference type="EMBL" id="JAVRRD010000029">
    <property type="protein sequence ID" value="KAK5046659.1"/>
    <property type="molecule type" value="Genomic_DNA"/>
</dbReference>
<feature type="compositionally biased region" description="Polar residues" evidence="1">
    <location>
        <begin position="173"/>
        <end position="197"/>
    </location>
</feature>
<accession>A0AAV9N186</accession>
<feature type="compositionally biased region" description="Polar residues" evidence="1">
    <location>
        <begin position="45"/>
        <end position="65"/>
    </location>
</feature>
<protein>
    <recommendedName>
        <fullName evidence="4">Velvet domain-containing protein</fullName>
    </recommendedName>
</protein>
<feature type="compositionally biased region" description="Polar residues" evidence="1">
    <location>
        <begin position="296"/>
        <end position="306"/>
    </location>
</feature>
<dbReference type="Proteomes" id="UP001358417">
    <property type="component" value="Unassembled WGS sequence"/>
</dbReference>
<feature type="compositionally biased region" description="Polar residues" evidence="1">
    <location>
        <begin position="1"/>
        <end position="18"/>
    </location>
</feature>
<evidence type="ECO:0008006" key="4">
    <source>
        <dbReference type="Google" id="ProtNLM"/>
    </source>
</evidence>